<dbReference type="PROSITE" id="PS51194">
    <property type="entry name" value="HELICASE_CTER"/>
    <property type="match status" value="1"/>
</dbReference>
<feature type="compositionally biased region" description="Polar residues" evidence="9">
    <location>
        <begin position="232"/>
        <end position="259"/>
    </location>
</feature>
<dbReference type="InterPro" id="IPR044574">
    <property type="entry name" value="ARIP4-like"/>
</dbReference>
<dbReference type="InterPro" id="IPR049730">
    <property type="entry name" value="SNF2/RAD54-like_C"/>
</dbReference>
<keyword evidence="6" id="KW-0067">ATP-binding</keyword>
<keyword evidence="13" id="KW-1185">Reference proteome</keyword>
<dbReference type="InterPro" id="IPR001650">
    <property type="entry name" value="Helicase_C-like"/>
</dbReference>
<dbReference type="SMART" id="SM00487">
    <property type="entry name" value="DEXDc"/>
    <property type="match status" value="1"/>
</dbReference>
<dbReference type="GO" id="GO:0016887">
    <property type="term" value="F:ATP hydrolysis activity"/>
    <property type="evidence" value="ECO:0007669"/>
    <property type="project" value="InterPro"/>
</dbReference>
<dbReference type="InterPro" id="IPR013761">
    <property type="entry name" value="SAM/pointed_sf"/>
</dbReference>
<evidence type="ECO:0000256" key="3">
    <source>
        <dbReference type="ARBA" id="ARBA00022741"/>
    </source>
</evidence>
<evidence type="ECO:0000256" key="8">
    <source>
        <dbReference type="ARBA" id="ARBA00023242"/>
    </source>
</evidence>
<dbReference type="GO" id="GO:0005634">
    <property type="term" value="C:nucleus"/>
    <property type="evidence" value="ECO:0007669"/>
    <property type="project" value="UniProtKB-SubCell"/>
</dbReference>
<organism evidence="12 13">
    <name type="scientific">Rozella allomycis (strain CSF55)</name>
    <dbReference type="NCBI Taxonomy" id="988480"/>
    <lineage>
        <taxon>Eukaryota</taxon>
        <taxon>Fungi</taxon>
        <taxon>Fungi incertae sedis</taxon>
        <taxon>Cryptomycota</taxon>
        <taxon>Cryptomycota incertae sedis</taxon>
        <taxon>Rozella</taxon>
    </lineage>
</organism>
<dbReference type="PANTHER" id="PTHR45797">
    <property type="entry name" value="RAD54-LIKE"/>
    <property type="match status" value="1"/>
</dbReference>
<dbReference type="AlphaFoldDB" id="A0A075B502"/>
<comment type="similarity">
    <text evidence="2">Belongs to the SNF2/RAD54 helicase family.</text>
</comment>
<evidence type="ECO:0000259" key="10">
    <source>
        <dbReference type="PROSITE" id="PS51192"/>
    </source>
</evidence>
<keyword evidence="3" id="KW-0547">Nucleotide-binding</keyword>
<feature type="domain" description="Helicase C-terminal" evidence="11">
    <location>
        <begin position="785"/>
        <end position="950"/>
    </location>
</feature>
<dbReference type="InterPro" id="IPR000330">
    <property type="entry name" value="SNF2_N"/>
</dbReference>
<sequence length="1080" mass="125441">MNYYLSKIPNLMVCLKSQGIPDNILKVLSDHDIDDTVIEYVNDEILKDELGIMSFGMRTKIKIAIEKYKAMNSDLFGKKEDMMTKIQIPQMNQVENRENVSVKDNGKKDDGNKNDEKIISRTYGDVPKQIPRHDKSNEKAIEEHYQRPVDKKYSSRNKSSDNDSITLRSQKVVKRFKEREFDKPKDLHFKDDSFSRKKNETRERSKTNMREDFKVPSRAVSEKRTPSKINDPFSQKSSSRTVSENKTPSKINDPFSQKINDPFSPTLKSTPIKNPCGQEKYFDPLEEILNRYFPFYQPNSNYAFYTRILTELSMVFHECSVEEKLKDIFKELFAEINKFLDLEFPGYRHRISLLNVLKDKDEFLFDVFDDYLIWKKKDFTQRKDIELEPELEQNVQPFCVPATAESSETLLLKTRNSEIYLANFLSSVLKPYQIGGLKFMLKCILSGHGCILAHAMGLGKTLQVISMLHTLVKSSQTISELKQFKKAKILILCPATLSKNWIDEFYKWIMIDEITRVFGKIYDFSECLTKDAKFNAVNSWSRDGGVMIVSYSKLRDSTRSEDRHFFHYFLNPGPDIIIADEGHLIKNKNSILTSQLQHAKTKIRICLTGYPLQNNLMEYWCMVNFTKPGWLKDHYCFKHEFIKPIEEGVFIESSINQQKVSQAKLFLLDRLISSFVTREDSSHLTKIVPKKTEFLIFCPISHEQKVLYNSTLKLLVKFNVSFFERIYILQSIINHPAILKELFLNDESPSSLNSSLKKKIFNELKPQLEQINNSFSSIKLTFLSKLLKTFKDIGDKVIVFSRSIHSLSNILFHSKIDKIEEIMKEMEGYVYYRIDGSTDVHIRQDMIHTFNSSKSADAFLFSSLTGSLGINTYSANRVILFDIGWNPSHDEQAIARAYRLGQTKPVFVYRLVGAESIEERLLEINAYKSSIALRVMDGVNAINTVSKRLMKSYFRHFDLSKHEISNGKWEYPSIMRHCDKDFYEAFIKYTCSSILISFGNDKIKILEYDPKVNVTNSVSLTDEEKSQLEKDAQKEIAIRRRAIEIYEREISSEKSSDLIDIVDADEEISEEDDHLPLLDL</sequence>
<evidence type="ECO:0000256" key="4">
    <source>
        <dbReference type="ARBA" id="ARBA00022801"/>
    </source>
</evidence>
<evidence type="ECO:0000256" key="1">
    <source>
        <dbReference type="ARBA" id="ARBA00004123"/>
    </source>
</evidence>
<dbReference type="InterPro" id="IPR014001">
    <property type="entry name" value="Helicase_ATP-bd"/>
</dbReference>
<dbReference type="CDD" id="cd18793">
    <property type="entry name" value="SF2_C_SNF"/>
    <property type="match status" value="1"/>
</dbReference>
<dbReference type="SUPFAM" id="SSF52540">
    <property type="entry name" value="P-loop containing nucleoside triphosphate hydrolases"/>
    <property type="match status" value="2"/>
</dbReference>
<dbReference type="PANTHER" id="PTHR45797:SF1">
    <property type="entry name" value="HELICASE ARIP4"/>
    <property type="match status" value="1"/>
</dbReference>
<feature type="compositionally biased region" description="Basic and acidic residues" evidence="9">
    <location>
        <begin position="95"/>
        <end position="119"/>
    </location>
</feature>
<name>A0A075B502_ROZAC</name>
<feature type="domain" description="Helicase ATP-binding" evidence="10">
    <location>
        <begin position="441"/>
        <end position="629"/>
    </location>
</feature>
<dbReference type="SUPFAM" id="SSF47769">
    <property type="entry name" value="SAM/Pointed domain"/>
    <property type="match status" value="1"/>
</dbReference>
<dbReference type="Pfam" id="PF00176">
    <property type="entry name" value="SNF2-rel_dom"/>
    <property type="match status" value="1"/>
</dbReference>
<proteinExistence type="inferred from homology"/>
<dbReference type="InterPro" id="IPR038718">
    <property type="entry name" value="SNF2-like_sf"/>
</dbReference>
<accession>A0A075B502</accession>
<dbReference type="Proteomes" id="UP000030755">
    <property type="component" value="Unassembled WGS sequence"/>
</dbReference>
<dbReference type="InterPro" id="IPR027417">
    <property type="entry name" value="P-loop_NTPase"/>
</dbReference>
<feature type="compositionally biased region" description="Basic and acidic residues" evidence="9">
    <location>
        <begin position="187"/>
        <end position="225"/>
    </location>
</feature>
<feature type="compositionally biased region" description="Basic and acidic residues" evidence="9">
    <location>
        <begin position="131"/>
        <end position="161"/>
    </location>
</feature>
<dbReference type="OrthoDB" id="2020972at2759"/>
<evidence type="ECO:0000256" key="2">
    <source>
        <dbReference type="ARBA" id="ARBA00007025"/>
    </source>
</evidence>
<dbReference type="GO" id="GO:0004386">
    <property type="term" value="F:helicase activity"/>
    <property type="evidence" value="ECO:0007669"/>
    <property type="project" value="UniProtKB-KW"/>
</dbReference>
<dbReference type="Gene3D" id="3.40.50.10810">
    <property type="entry name" value="Tandem AAA-ATPase domain"/>
    <property type="match status" value="1"/>
</dbReference>
<dbReference type="EMBL" id="KE560428">
    <property type="protein sequence ID" value="EPZ36811.1"/>
    <property type="molecule type" value="Genomic_DNA"/>
</dbReference>
<dbReference type="GO" id="GO:0003677">
    <property type="term" value="F:DNA binding"/>
    <property type="evidence" value="ECO:0007669"/>
    <property type="project" value="UniProtKB-KW"/>
</dbReference>
<evidence type="ECO:0000259" key="11">
    <source>
        <dbReference type="PROSITE" id="PS51194"/>
    </source>
</evidence>
<keyword evidence="7" id="KW-0238">DNA-binding</keyword>
<evidence type="ECO:0000256" key="6">
    <source>
        <dbReference type="ARBA" id="ARBA00022840"/>
    </source>
</evidence>
<protein>
    <submittedName>
        <fullName evidence="12">SNF2-related domain-containing protein</fullName>
    </submittedName>
</protein>
<feature type="region of interest" description="Disordered" evidence="9">
    <location>
        <begin position="187"/>
        <end position="270"/>
    </location>
</feature>
<dbReference type="GO" id="GO:0005524">
    <property type="term" value="F:ATP binding"/>
    <property type="evidence" value="ECO:0007669"/>
    <property type="project" value="UniProtKB-KW"/>
</dbReference>
<evidence type="ECO:0000256" key="7">
    <source>
        <dbReference type="ARBA" id="ARBA00023125"/>
    </source>
</evidence>
<keyword evidence="8" id="KW-0539">Nucleus</keyword>
<keyword evidence="4" id="KW-0378">Hydrolase</keyword>
<evidence type="ECO:0000256" key="9">
    <source>
        <dbReference type="SAM" id="MobiDB-lite"/>
    </source>
</evidence>
<dbReference type="Gene3D" id="3.40.50.300">
    <property type="entry name" value="P-loop containing nucleotide triphosphate hydrolases"/>
    <property type="match status" value="1"/>
</dbReference>
<evidence type="ECO:0000313" key="12">
    <source>
        <dbReference type="EMBL" id="EPZ36811.1"/>
    </source>
</evidence>
<dbReference type="Pfam" id="PF00271">
    <property type="entry name" value="Helicase_C"/>
    <property type="match status" value="1"/>
</dbReference>
<gene>
    <name evidence="12" type="ORF">O9G_002092</name>
</gene>
<feature type="region of interest" description="Disordered" evidence="9">
    <location>
        <begin position="89"/>
        <end position="166"/>
    </location>
</feature>
<keyword evidence="5" id="KW-0347">Helicase</keyword>
<dbReference type="SMART" id="SM00490">
    <property type="entry name" value="HELICc"/>
    <property type="match status" value="1"/>
</dbReference>
<dbReference type="STRING" id="988480.A0A075B502"/>
<dbReference type="PROSITE" id="PS51192">
    <property type="entry name" value="HELICASE_ATP_BIND_1"/>
    <property type="match status" value="1"/>
</dbReference>
<reference evidence="12 13" key="1">
    <citation type="journal article" date="2013" name="Curr. Biol.">
        <title>Shared signatures of parasitism and phylogenomics unite Cryptomycota and microsporidia.</title>
        <authorList>
            <person name="James T.Y."/>
            <person name="Pelin A."/>
            <person name="Bonen L."/>
            <person name="Ahrendt S."/>
            <person name="Sain D."/>
            <person name="Corradi N."/>
            <person name="Stajich J.E."/>
        </authorList>
    </citation>
    <scope>NUCLEOTIDE SEQUENCE [LARGE SCALE GENOMIC DNA]</scope>
    <source>
        <strain evidence="12 13">CSF55</strain>
    </source>
</reference>
<evidence type="ECO:0000256" key="5">
    <source>
        <dbReference type="ARBA" id="ARBA00022806"/>
    </source>
</evidence>
<evidence type="ECO:0000313" key="13">
    <source>
        <dbReference type="Proteomes" id="UP000030755"/>
    </source>
</evidence>
<comment type="subcellular location">
    <subcellularLocation>
        <location evidence="1">Nucleus</location>
    </subcellularLocation>
</comment>
<dbReference type="HOGENOM" id="CLU_286215_0_0_1"/>